<feature type="region of interest" description="Disordered" evidence="1">
    <location>
        <begin position="1"/>
        <end position="62"/>
    </location>
</feature>
<name>A0AA41PWD4_9ACTN</name>
<gene>
    <name evidence="2" type="ORF">LZ495_06860</name>
</gene>
<proteinExistence type="predicted"/>
<comment type="caution">
    <text evidence="2">The sequence shown here is derived from an EMBL/GenBank/DDBJ whole genome shotgun (WGS) entry which is preliminary data.</text>
</comment>
<dbReference type="EMBL" id="JAKFHA010000002">
    <property type="protein sequence ID" value="MCF2526938.1"/>
    <property type="molecule type" value="Genomic_DNA"/>
</dbReference>
<evidence type="ECO:0000313" key="3">
    <source>
        <dbReference type="Proteomes" id="UP001165378"/>
    </source>
</evidence>
<protein>
    <submittedName>
        <fullName evidence="2">Uncharacterized protein</fullName>
    </submittedName>
</protein>
<evidence type="ECO:0000256" key="1">
    <source>
        <dbReference type="SAM" id="MobiDB-lite"/>
    </source>
</evidence>
<organism evidence="2 3">
    <name type="scientific">Yinghuangia soli</name>
    <dbReference type="NCBI Taxonomy" id="2908204"/>
    <lineage>
        <taxon>Bacteria</taxon>
        <taxon>Bacillati</taxon>
        <taxon>Actinomycetota</taxon>
        <taxon>Actinomycetes</taxon>
        <taxon>Kitasatosporales</taxon>
        <taxon>Streptomycetaceae</taxon>
        <taxon>Yinghuangia</taxon>
    </lineage>
</organism>
<dbReference type="Proteomes" id="UP001165378">
    <property type="component" value="Unassembled WGS sequence"/>
</dbReference>
<dbReference type="RefSeq" id="WP_235051058.1">
    <property type="nucleotide sequence ID" value="NZ_JAKFHA010000002.1"/>
</dbReference>
<reference evidence="2" key="1">
    <citation type="submission" date="2022-01" db="EMBL/GenBank/DDBJ databases">
        <title>Genome-Based Taxonomic Classification of the Phylum Actinobacteria.</title>
        <authorList>
            <person name="Gao Y."/>
        </authorList>
    </citation>
    <scope>NUCLEOTIDE SEQUENCE</scope>
    <source>
        <strain evidence="2">KLBMP 8922</strain>
    </source>
</reference>
<keyword evidence="3" id="KW-1185">Reference proteome</keyword>
<dbReference type="AlphaFoldDB" id="A0AA41PWD4"/>
<accession>A0AA41PWD4</accession>
<evidence type="ECO:0000313" key="2">
    <source>
        <dbReference type="EMBL" id="MCF2526938.1"/>
    </source>
</evidence>
<sequence length="62" mass="6988">MGRRPNLPVTQADKLNDPATLSRMDDGSTMWLDANGQPLNRAQRRAREAEARRAARRGGRTR</sequence>